<feature type="coiled-coil region" evidence="1">
    <location>
        <begin position="165"/>
        <end position="230"/>
    </location>
</feature>
<dbReference type="PANTHER" id="PTHR33820:SF2">
    <property type="entry name" value="COILED-COIL DOMAIN-CONTAINING PROTEIN 17"/>
    <property type="match status" value="1"/>
</dbReference>
<feature type="compositionally biased region" description="Basic and acidic residues" evidence="2">
    <location>
        <begin position="431"/>
        <end position="445"/>
    </location>
</feature>
<dbReference type="EMBL" id="JH992973">
    <property type="protein sequence ID" value="EKX52301.1"/>
    <property type="molecule type" value="Genomic_DNA"/>
</dbReference>
<feature type="region of interest" description="Disordered" evidence="2">
    <location>
        <begin position="431"/>
        <end position="451"/>
    </location>
</feature>
<dbReference type="RefSeq" id="XP_005839281.1">
    <property type="nucleotide sequence ID" value="XM_005839224.1"/>
</dbReference>
<dbReference type="EnsemblProtists" id="EKX52301">
    <property type="protein sequence ID" value="EKX52301"/>
    <property type="gene ID" value="GUITHDRAFT_102204"/>
</dbReference>
<feature type="region of interest" description="Disordered" evidence="2">
    <location>
        <begin position="1248"/>
        <end position="1267"/>
    </location>
</feature>
<name>L1JUT0_GUITC</name>
<dbReference type="KEGG" id="gtt:GUITHDRAFT_102204"/>
<dbReference type="InterPro" id="IPR038800">
    <property type="entry name" value="CCDC17"/>
</dbReference>
<gene>
    <name evidence="3" type="ORF">GUITHDRAFT_102204</name>
</gene>
<keyword evidence="1" id="KW-0175">Coiled coil</keyword>
<dbReference type="HOGENOM" id="CLU_243158_0_0_1"/>
<sequence length="1631" mass="184521">MTRSLNQISVTHLTSRYSLSLSVTLYRSQLQSTAGLGGMADSSSAVRLLELQEELKKIEGEETSLRVDMRLASSADQLHPSLSNPGGKDFSSSMAQLAAERAAKLSRLTARKEQLGKKKSVLESGEGGGKVLLDILDIPTKVEDEPQQQRVLKGSRAYKDSMKAIQSIEENFEDNARRLKKMREELNKTIQEQQSIQNNTWKQPIEEAYQRALETQMSELSEQRHQETRQEVEKQVRPFVVDRQASEVPRAATRTEQVKQHTNIQPKAVPVPDHRAGELQDKNRDIPVAQQASEEYLSSGGNDPAILEAIESLEREALLLATDMYSRKKHAPSVLAGRSAVDGNLNRDWLQGPQRGTGSGQEMRELEVMMKFASLPFPHLVGSSEIALDVLLPPLTDFEKMLREADQRIKQAVDESMRLKKQLQETEKEWRTFSAKEAKGQEAPKGRAGLSEQEEELAELERLPQDSEIYRLRKAHLKEMISLQYEIQRMQQEAEREKLQLEVSNLKKEQKKREWSFEQEKQLLEAKYRKHMAREKPVKSLMKNADLEVDSYSSEAGFVIFVDYLLGLQPRISQVQVVYAFYQGRDSKTQPKSLPMAPTENLSNSMHSQAVFAVKRQFNKVYPSIDLQAVLEVQVKPLFDLSGEVKTSNSGSGPRTFPIGWTSLALFRGDQNLNNGLWKLDMYHPPVRPELDSRILRKRLQPIPHLTLFLRLVDARSIDFHAAFVVNPDSTRMQYKHYMAEGEEQEEERLAENAAPSKKAFERVPSSRSQRQPPPRTPQRQSPFQDIANPDDPTLYQEGAICKFQVYLGLRSISGRLSGHAHCKQAGSIILRVSIFEEGKGIQLPFDLSDHPDLDFRKEDGGQPANPQQKRSNFWCSSLLADLGDEALRVMEGCSLSCFPHDVRSSLLLEVFQARAGAQRANPVVKDEDILVGWASLRLFKKAGGQAEEDGEIELNNNEHDLLLAAPPVDLKRDFPKVFSVLAMQEQQANLYGLSGLLSHQDNSSARLEPPLPRLSLQIGPASSFPLSLQQMNSSIVSIVRLQRLFRKLRGVRMSRETIWNFQDARPFIPRPLPPPPVALFSSVDGFQLYIDAARFLPDNVTLTAVEAFVTDSAMKDFYSKMKKEIDPRSPSLSSPIFNARKEIWIKEGSEWNPTSTVLVQINALERRKETFRTSIVGFSVLNVFVDPTTKEQPKSAQVSEFVLNEGSFQLPIFRSGVPQGQPLSLSSMARSPRRFCSSLLVRIVKSARKGQRQQQEEEKAETEGRMEARGALVKPQPYSQGVYSNESLCEPSEQELLLFPQRSLRGQEHRMSVLSFLQQLGVALTPAELQALEDLRSFDPGVSSEDFKSFQLKVRQVMSRYKGKGLELVDPNTCIEYSPQVGFSFSVDGIDNLPSDFDYDGLLLLLSHFPHGSFYHSQGHIHKDLRFVSLLDYDSDARRPRFLDGLLSFHLELDARELSTCDLCMLVDVRVLINSYKLKGTLGQKKKKTEQVTVKQLGFGVLPLFHQGRFLESANFQLPIFAHGADQEQLNSKSAYIYNQKFKDLILSQVPTSSMLDRFDALAGEAEYPYTVLEKLETEGGVHTIRGCSLLCRLEDGTRAGDFNKPFSVDSYPRKIEQRYLRKNRCLLLQ</sequence>
<dbReference type="OrthoDB" id="289416at2759"/>
<reference evidence="4" key="3">
    <citation type="submission" date="2016-03" db="UniProtKB">
        <authorList>
            <consortium name="EnsemblProtists"/>
        </authorList>
    </citation>
    <scope>IDENTIFICATION</scope>
</reference>
<evidence type="ECO:0000313" key="5">
    <source>
        <dbReference type="Proteomes" id="UP000011087"/>
    </source>
</evidence>
<dbReference type="GeneID" id="17308721"/>
<accession>L1JUT0</accession>
<feature type="coiled-coil region" evidence="1">
    <location>
        <begin position="395"/>
        <end position="429"/>
    </location>
</feature>
<protein>
    <submittedName>
        <fullName evidence="3 4">Uncharacterized protein</fullName>
    </submittedName>
</protein>
<organism evidence="3">
    <name type="scientific">Guillardia theta (strain CCMP2712)</name>
    <name type="common">Cryptophyte</name>
    <dbReference type="NCBI Taxonomy" id="905079"/>
    <lineage>
        <taxon>Eukaryota</taxon>
        <taxon>Cryptophyceae</taxon>
        <taxon>Pyrenomonadales</taxon>
        <taxon>Geminigeraceae</taxon>
        <taxon>Guillardia</taxon>
    </lineage>
</organism>
<proteinExistence type="predicted"/>
<dbReference type="eggNOG" id="ENOG502QZQR">
    <property type="taxonomic scope" value="Eukaryota"/>
</dbReference>
<feature type="compositionally biased region" description="Basic and acidic residues" evidence="2">
    <location>
        <begin position="1255"/>
        <end position="1267"/>
    </location>
</feature>
<feature type="region of interest" description="Disordered" evidence="2">
    <location>
        <begin position="741"/>
        <end position="790"/>
    </location>
</feature>
<evidence type="ECO:0000256" key="1">
    <source>
        <dbReference type="SAM" id="Coils"/>
    </source>
</evidence>
<keyword evidence="5" id="KW-1185">Reference proteome</keyword>
<dbReference type="Proteomes" id="UP000011087">
    <property type="component" value="Unassembled WGS sequence"/>
</dbReference>
<evidence type="ECO:0000313" key="4">
    <source>
        <dbReference type="EnsemblProtists" id="EKX52301"/>
    </source>
</evidence>
<evidence type="ECO:0000313" key="3">
    <source>
        <dbReference type="EMBL" id="EKX52301.1"/>
    </source>
</evidence>
<dbReference type="PaxDb" id="55529-EKX52301"/>
<dbReference type="STRING" id="905079.L1JUT0"/>
<reference evidence="3 5" key="1">
    <citation type="journal article" date="2012" name="Nature">
        <title>Algal genomes reveal evolutionary mosaicism and the fate of nucleomorphs.</title>
        <authorList>
            <consortium name="DOE Joint Genome Institute"/>
            <person name="Curtis B.A."/>
            <person name="Tanifuji G."/>
            <person name="Burki F."/>
            <person name="Gruber A."/>
            <person name="Irimia M."/>
            <person name="Maruyama S."/>
            <person name="Arias M.C."/>
            <person name="Ball S.G."/>
            <person name="Gile G.H."/>
            <person name="Hirakawa Y."/>
            <person name="Hopkins J.F."/>
            <person name="Kuo A."/>
            <person name="Rensing S.A."/>
            <person name="Schmutz J."/>
            <person name="Symeonidi A."/>
            <person name="Elias M."/>
            <person name="Eveleigh R.J."/>
            <person name="Herman E.K."/>
            <person name="Klute M.J."/>
            <person name="Nakayama T."/>
            <person name="Obornik M."/>
            <person name="Reyes-Prieto A."/>
            <person name="Armbrust E.V."/>
            <person name="Aves S.J."/>
            <person name="Beiko R.G."/>
            <person name="Coutinho P."/>
            <person name="Dacks J.B."/>
            <person name="Durnford D.G."/>
            <person name="Fast N.M."/>
            <person name="Green B.R."/>
            <person name="Grisdale C.J."/>
            <person name="Hempel F."/>
            <person name="Henrissat B."/>
            <person name="Hoppner M.P."/>
            <person name="Ishida K."/>
            <person name="Kim E."/>
            <person name="Koreny L."/>
            <person name="Kroth P.G."/>
            <person name="Liu Y."/>
            <person name="Malik S.B."/>
            <person name="Maier U.G."/>
            <person name="McRose D."/>
            <person name="Mock T."/>
            <person name="Neilson J.A."/>
            <person name="Onodera N.T."/>
            <person name="Poole A.M."/>
            <person name="Pritham E.J."/>
            <person name="Richards T.A."/>
            <person name="Rocap G."/>
            <person name="Roy S.W."/>
            <person name="Sarai C."/>
            <person name="Schaack S."/>
            <person name="Shirato S."/>
            <person name="Slamovits C.H."/>
            <person name="Spencer D.F."/>
            <person name="Suzuki S."/>
            <person name="Worden A.Z."/>
            <person name="Zauner S."/>
            <person name="Barry K."/>
            <person name="Bell C."/>
            <person name="Bharti A.K."/>
            <person name="Crow J.A."/>
            <person name="Grimwood J."/>
            <person name="Kramer R."/>
            <person name="Lindquist E."/>
            <person name="Lucas S."/>
            <person name="Salamov A."/>
            <person name="McFadden G.I."/>
            <person name="Lane C.E."/>
            <person name="Keeling P.J."/>
            <person name="Gray M.W."/>
            <person name="Grigoriev I.V."/>
            <person name="Archibald J.M."/>
        </authorList>
    </citation>
    <scope>NUCLEOTIDE SEQUENCE</scope>
    <source>
        <strain evidence="3 5">CCMP2712</strain>
    </source>
</reference>
<evidence type="ECO:0000256" key="2">
    <source>
        <dbReference type="SAM" id="MobiDB-lite"/>
    </source>
</evidence>
<reference evidence="5" key="2">
    <citation type="submission" date="2012-11" db="EMBL/GenBank/DDBJ databases">
        <authorList>
            <person name="Kuo A."/>
            <person name="Curtis B.A."/>
            <person name="Tanifuji G."/>
            <person name="Burki F."/>
            <person name="Gruber A."/>
            <person name="Irimia M."/>
            <person name="Maruyama S."/>
            <person name="Arias M.C."/>
            <person name="Ball S.G."/>
            <person name="Gile G.H."/>
            <person name="Hirakawa Y."/>
            <person name="Hopkins J.F."/>
            <person name="Rensing S.A."/>
            <person name="Schmutz J."/>
            <person name="Symeonidi A."/>
            <person name="Elias M."/>
            <person name="Eveleigh R.J."/>
            <person name="Herman E.K."/>
            <person name="Klute M.J."/>
            <person name="Nakayama T."/>
            <person name="Obornik M."/>
            <person name="Reyes-Prieto A."/>
            <person name="Armbrust E.V."/>
            <person name="Aves S.J."/>
            <person name="Beiko R.G."/>
            <person name="Coutinho P."/>
            <person name="Dacks J.B."/>
            <person name="Durnford D.G."/>
            <person name="Fast N.M."/>
            <person name="Green B.R."/>
            <person name="Grisdale C."/>
            <person name="Hempe F."/>
            <person name="Henrissat B."/>
            <person name="Hoppner M.P."/>
            <person name="Ishida K.-I."/>
            <person name="Kim E."/>
            <person name="Koreny L."/>
            <person name="Kroth P.G."/>
            <person name="Liu Y."/>
            <person name="Malik S.-B."/>
            <person name="Maier U.G."/>
            <person name="McRose D."/>
            <person name="Mock T."/>
            <person name="Neilson J.A."/>
            <person name="Onodera N.T."/>
            <person name="Poole A.M."/>
            <person name="Pritham E.J."/>
            <person name="Richards T.A."/>
            <person name="Rocap G."/>
            <person name="Roy S.W."/>
            <person name="Sarai C."/>
            <person name="Schaack S."/>
            <person name="Shirato S."/>
            <person name="Slamovits C.H."/>
            <person name="Spencer D.F."/>
            <person name="Suzuki S."/>
            <person name="Worden A.Z."/>
            <person name="Zauner S."/>
            <person name="Barry K."/>
            <person name="Bell C."/>
            <person name="Bharti A.K."/>
            <person name="Crow J.A."/>
            <person name="Grimwood J."/>
            <person name="Kramer R."/>
            <person name="Lindquist E."/>
            <person name="Lucas S."/>
            <person name="Salamov A."/>
            <person name="McFadden G.I."/>
            <person name="Lane C.E."/>
            <person name="Keeling P.J."/>
            <person name="Gray M.W."/>
            <person name="Grigoriev I.V."/>
            <person name="Archibald J.M."/>
        </authorList>
    </citation>
    <scope>NUCLEOTIDE SEQUENCE</scope>
    <source>
        <strain evidence="5">CCMP2712</strain>
    </source>
</reference>
<feature type="coiled-coil region" evidence="1">
    <location>
        <begin position="473"/>
        <end position="514"/>
    </location>
</feature>
<dbReference type="OMA" id="QMEQNTH"/>
<dbReference type="PANTHER" id="PTHR33820">
    <property type="entry name" value="COILED-COIL DOMAIN-CONTAINING PROTEIN 17"/>
    <property type="match status" value="1"/>
</dbReference>